<keyword evidence="1" id="KW-0862">Zinc</keyword>
<dbReference type="CDD" id="cd00303">
    <property type="entry name" value="retropepsin_like"/>
    <property type="match status" value="1"/>
</dbReference>
<dbReference type="GO" id="GO:0003676">
    <property type="term" value="F:nucleic acid binding"/>
    <property type="evidence" value="ECO:0007669"/>
    <property type="project" value="InterPro"/>
</dbReference>
<dbReference type="Gene3D" id="4.10.60.10">
    <property type="entry name" value="Zinc finger, CCHC-type"/>
    <property type="match status" value="1"/>
</dbReference>
<feature type="region of interest" description="Disordered" evidence="2">
    <location>
        <begin position="260"/>
        <end position="281"/>
    </location>
</feature>
<dbReference type="EMBL" id="LSSM01000481">
    <property type="protein sequence ID" value="OMJ28793.1"/>
    <property type="molecule type" value="Genomic_DNA"/>
</dbReference>
<dbReference type="SMART" id="SM00343">
    <property type="entry name" value="ZnF_C2HC"/>
    <property type="match status" value="1"/>
</dbReference>
<dbReference type="OrthoDB" id="106784at2759"/>
<feature type="domain" description="CCHC-type" evidence="3">
    <location>
        <begin position="246"/>
        <end position="262"/>
    </location>
</feature>
<sequence length="646" mass="74491">MTTSFEVFPKKFDCKQVKKDKVEVWICCFQDAISFNEVLEEDSKKLLRLWLIDDASQWMLDIQSIADSESWDVSRWLEELKLKFGVKPSDKLGDIWKIAELRKDKELQWCDFNKEFKKYLNTIPSNLYTDEWVKQTYLKSIASVDKDIWWAVYKDNKGKILEVLIKEIEEISNEKEEGLRGVKDIEQDKKVGITKPESATTTSLTESKPETTGKEKSEIAELTDAFKNWVLLDQRKSTPQNPSNYRCYVCGKRGHYSKECPKSPFNERNERLKSESGANPGSSLLAIHSEIRECHADAMESIPNSAKRIRVDELINIPIRAVDPRQSRLGKPKKQAKKKPKPRTKMTEWPNRVLDSSAQISVRELLSLKPSLLNELLSCLRKSSFKESRSIFYAEKDQDKERSESLFTPSYILMRYGNQDLPILIDTGASYPLINQDILSKLGIQAIKMKNPLFIQLVSGKTIKLEEKCRMTLVMENDEVVLNFVIMENCAVSVLLGMDGCKSLKFRLYYDKNILSYKYNNSRGSVQLHSRETIYDELMDWESEHEGSDDSTDDEDSDDSQDEIVPLFYASLESEINGLGSPGPEELENSPEMEMSVPPQVSLVVERYSQLFKINEFTHPEIKDSVFDIIVPEDSSPPHCYLRRYL</sequence>
<dbReference type="GO" id="GO:0008270">
    <property type="term" value="F:zinc ion binding"/>
    <property type="evidence" value="ECO:0007669"/>
    <property type="project" value="UniProtKB-KW"/>
</dbReference>
<keyword evidence="1" id="KW-0863">Zinc-finger</keyword>
<feature type="compositionally biased region" description="Basic and acidic residues" evidence="2">
    <location>
        <begin position="207"/>
        <end position="216"/>
    </location>
</feature>
<gene>
    <name evidence="4" type="ORF">AYI69_g1728</name>
</gene>
<dbReference type="InterPro" id="IPR001878">
    <property type="entry name" value="Znf_CCHC"/>
</dbReference>
<evidence type="ECO:0000256" key="1">
    <source>
        <dbReference type="PROSITE-ProRule" id="PRU00047"/>
    </source>
</evidence>
<dbReference type="SUPFAM" id="SSF57756">
    <property type="entry name" value="Retrovirus zinc finger-like domains"/>
    <property type="match status" value="1"/>
</dbReference>
<dbReference type="Proteomes" id="UP000187429">
    <property type="component" value="Unassembled WGS sequence"/>
</dbReference>
<dbReference type="PROSITE" id="PS50158">
    <property type="entry name" value="ZF_CCHC"/>
    <property type="match status" value="1"/>
</dbReference>
<name>A0A1R1YPH9_9FUNG</name>
<dbReference type="InterPro" id="IPR021109">
    <property type="entry name" value="Peptidase_aspartic_dom_sf"/>
</dbReference>
<dbReference type="Pfam" id="PF00098">
    <property type="entry name" value="zf-CCHC"/>
    <property type="match status" value="1"/>
</dbReference>
<dbReference type="AlphaFoldDB" id="A0A1R1YPH9"/>
<evidence type="ECO:0000313" key="4">
    <source>
        <dbReference type="EMBL" id="OMJ28793.1"/>
    </source>
</evidence>
<accession>A0A1R1YPH9</accession>
<feature type="region of interest" description="Disordered" evidence="2">
    <location>
        <begin position="323"/>
        <end position="345"/>
    </location>
</feature>
<protein>
    <recommendedName>
        <fullName evidence="3">CCHC-type domain-containing protein</fullName>
    </recommendedName>
</protein>
<dbReference type="SUPFAM" id="SSF50630">
    <property type="entry name" value="Acid proteases"/>
    <property type="match status" value="1"/>
</dbReference>
<feature type="compositionally biased region" description="Basic and acidic residues" evidence="2">
    <location>
        <begin position="260"/>
        <end position="274"/>
    </location>
</feature>
<proteinExistence type="predicted"/>
<dbReference type="InterPro" id="IPR036875">
    <property type="entry name" value="Znf_CCHC_sf"/>
</dbReference>
<evidence type="ECO:0000259" key="3">
    <source>
        <dbReference type="PROSITE" id="PS50158"/>
    </source>
</evidence>
<reference evidence="5" key="1">
    <citation type="submission" date="2017-01" db="EMBL/GenBank/DDBJ databases">
        <authorList>
            <person name="Wang Y."/>
            <person name="White M."/>
            <person name="Kvist S."/>
            <person name="Moncalvo J.-M."/>
        </authorList>
    </citation>
    <scope>NUCLEOTIDE SEQUENCE [LARGE SCALE GENOMIC DNA]</scope>
    <source>
        <strain evidence="5">ID-206-W2</strain>
    </source>
</reference>
<feature type="region of interest" description="Disordered" evidence="2">
    <location>
        <begin position="193"/>
        <end position="216"/>
    </location>
</feature>
<keyword evidence="1" id="KW-0479">Metal-binding</keyword>
<dbReference type="Pfam" id="PF08284">
    <property type="entry name" value="RVP_2"/>
    <property type="match status" value="1"/>
</dbReference>
<feature type="compositionally biased region" description="Basic residues" evidence="2">
    <location>
        <begin position="328"/>
        <end position="344"/>
    </location>
</feature>
<evidence type="ECO:0000256" key="2">
    <source>
        <dbReference type="SAM" id="MobiDB-lite"/>
    </source>
</evidence>
<organism evidence="4 5">
    <name type="scientific">Smittium culicis</name>
    <dbReference type="NCBI Taxonomy" id="133412"/>
    <lineage>
        <taxon>Eukaryota</taxon>
        <taxon>Fungi</taxon>
        <taxon>Fungi incertae sedis</taxon>
        <taxon>Zoopagomycota</taxon>
        <taxon>Kickxellomycotina</taxon>
        <taxon>Harpellomycetes</taxon>
        <taxon>Harpellales</taxon>
        <taxon>Legeriomycetaceae</taxon>
        <taxon>Smittium</taxon>
    </lineage>
</organism>
<dbReference type="Gene3D" id="2.40.70.10">
    <property type="entry name" value="Acid Proteases"/>
    <property type="match status" value="1"/>
</dbReference>
<evidence type="ECO:0000313" key="5">
    <source>
        <dbReference type="Proteomes" id="UP000187429"/>
    </source>
</evidence>
<keyword evidence="5" id="KW-1185">Reference proteome</keyword>
<feature type="compositionally biased region" description="Polar residues" evidence="2">
    <location>
        <begin position="197"/>
        <end position="206"/>
    </location>
</feature>
<comment type="caution">
    <text evidence="4">The sequence shown here is derived from an EMBL/GenBank/DDBJ whole genome shotgun (WGS) entry which is preliminary data.</text>
</comment>